<dbReference type="PANTHER" id="PTHR32251">
    <property type="entry name" value="3-OXO-5-ALPHA-STEROID 4-DEHYDROGENASE"/>
    <property type="match status" value="1"/>
</dbReference>
<evidence type="ECO:0000313" key="2">
    <source>
        <dbReference type="Proteomes" id="UP000515154"/>
    </source>
</evidence>
<accession>A0A6P7TTR3</accession>
<dbReference type="Proteomes" id="UP000515154">
    <property type="component" value="Linkage group LG28"/>
</dbReference>
<feature type="transmembrane region" description="Helical" evidence="1">
    <location>
        <begin position="137"/>
        <end position="155"/>
    </location>
</feature>
<dbReference type="RefSeq" id="XP_029652732.1">
    <property type="nucleotide sequence ID" value="XM_029796872.2"/>
</dbReference>
<dbReference type="KEGG" id="osn:115225879"/>
<feature type="transmembrane region" description="Helical" evidence="1">
    <location>
        <begin position="102"/>
        <end position="125"/>
    </location>
</feature>
<keyword evidence="1" id="KW-1133">Transmembrane helix</keyword>
<sequence>MSELLHYLGSIGAIDFGIQWAVWSISAALRTEKFYDCTGLSTFFLLACVSLKWGKSMFVRQKVQTGMVCVWATRLGVFLVRRIMMAGSDSRFDKVKRKPIKFLIYWTIQGVWILVTLMPTLILNYKTVDKPLGHQDYAGWTLWVIGFLFESIADYQKSKFRAKPSNKGKYIRSGLWSISRHPNYFGEILLWLGLYTTAQNTMEGYENLSVFSPIFVAFLLIKVSGIPLLEKSAFERWGTSPSYVDYVQSTAKLIPFIW</sequence>
<dbReference type="Pfam" id="PF06966">
    <property type="entry name" value="DUF1295"/>
    <property type="match status" value="1"/>
</dbReference>
<dbReference type="PROSITE" id="PS50244">
    <property type="entry name" value="S5A_REDUCTASE"/>
    <property type="match status" value="1"/>
</dbReference>
<dbReference type="AlphaFoldDB" id="A0A6P7TTR3"/>
<feature type="transmembrane region" description="Helical" evidence="1">
    <location>
        <begin position="210"/>
        <end position="229"/>
    </location>
</feature>
<dbReference type="Gene3D" id="1.20.120.1630">
    <property type="match status" value="1"/>
</dbReference>
<gene>
    <name evidence="3" type="primary">LOC115225879</name>
</gene>
<reference evidence="3" key="1">
    <citation type="submission" date="2025-08" db="UniProtKB">
        <authorList>
            <consortium name="RefSeq"/>
        </authorList>
    </citation>
    <scope>IDENTIFICATION</scope>
</reference>
<feature type="transmembrane region" description="Helical" evidence="1">
    <location>
        <begin position="65"/>
        <end position="81"/>
    </location>
</feature>
<keyword evidence="2" id="KW-1185">Reference proteome</keyword>
<evidence type="ECO:0000313" key="3">
    <source>
        <dbReference type="RefSeq" id="XP_029652732.1"/>
    </source>
</evidence>
<evidence type="ECO:0000256" key="1">
    <source>
        <dbReference type="SAM" id="Phobius"/>
    </source>
</evidence>
<dbReference type="InterPro" id="IPR010721">
    <property type="entry name" value="UstE-like"/>
</dbReference>
<dbReference type="PANTHER" id="PTHR32251:SF17">
    <property type="entry name" value="STEROID 5-ALPHA REDUCTASE C-TERMINAL DOMAIN-CONTAINING PROTEIN"/>
    <property type="match status" value="1"/>
</dbReference>
<feature type="transmembrane region" description="Helical" evidence="1">
    <location>
        <begin position="6"/>
        <end position="27"/>
    </location>
</feature>
<name>A0A6P7TTR3_9MOLL</name>
<protein>
    <submittedName>
        <fullName evidence="3">Uncharacterized protein LOC115225879</fullName>
    </submittedName>
</protein>
<proteinExistence type="predicted"/>
<dbReference type="GO" id="GO:0016020">
    <property type="term" value="C:membrane"/>
    <property type="evidence" value="ECO:0007669"/>
    <property type="project" value="TreeGrafter"/>
</dbReference>
<organism evidence="2 3">
    <name type="scientific">Octopus sinensis</name>
    <name type="common">East Asian common octopus</name>
    <dbReference type="NCBI Taxonomy" id="2607531"/>
    <lineage>
        <taxon>Eukaryota</taxon>
        <taxon>Metazoa</taxon>
        <taxon>Spiralia</taxon>
        <taxon>Lophotrochozoa</taxon>
        <taxon>Mollusca</taxon>
        <taxon>Cephalopoda</taxon>
        <taxon>Coleoidea</taxon>
        <taxon>Octopodiformes</taxon>
        <taxon>Octopoda</taxon>
        <taxon>Incirrata</taxon>
        <taxon>Octopodidae</taxon>
        <taxon>Octopus</taxon>
    </lineage>
</organism>
<keyword evidence="1" id="KW-0472">Membrane</keyword>
<keyword evidence="1" id="KW-0812">Transmembrane</keyword>